<dbReference type="Gene3D" id="3.40.720.10">
    <property type="entry name" value="Alkaline Phosphatase, subunit A"/>
    <property type="match status" value="1"/>
</dbReference>
<dbReference type="SUPFAM" id="SSF53649">
    <property type="entry name" value="Alkaline phosphatase-like"/>
    <property type="match status" value="1"/>
</dbReference>
<feature type="transmembrane region" description="Helical" evidence="1">
    <location>
        <begin position="66"/>
        <end position="85"/>
    </location>
</feature>
<keyword evidence="4" id="KW-1185">Reference proteome</keyword>
<evidence type="ECO:0000313" key="4">
    <source>
        <dbReference type="Proteomes" id="UP000321523"/>
    </source>
</evidence>
<proteinExistence type="predicted"/>
<dbReference type="EMBL" id="BJYZ01000029">
    <property type="protein sequence ID" value="GEO41581.1"/>
    <property type="molecule type" value="Genomic_DNA"/>
</dbReference>
<dbReference type="AlphaFoldDB" id="A0A512DYM2"/>
<evidence type="ECO:0000313" key="3">
    <source>
        <dbReference type="EMBL" id="GEO41581.1"/>
    </source>
</evidence>
<reference evidence="3 4" key="1">
    <citation type="submission" date="2019-07" db="EMBL/GenBank/DDBJ databases">
        <title>Whole genome shotgun sequence of Skermanella aerolata NBRC 106429.</title>
        <authorList>
            <person name="Hosoyama A."/>
            <person name="Uohara A."/>
            <person name="Ohji S."/>
            <person name="Ichikawa N."/>
        </authorList>
    </citation>
    <scope>NUCLEOTIDE SEQUENCE [LARGE SCALE GENOMIC DNA]</scope>
    <source>
        <strain evidence="3 4">NBRC 106429</strain>
    </source>
</reference>
<protein>
    <recommendedName>
        <fullName evidence="2">Sulfatase N-terminal domain-containing protein</fullName>
    </recommendedName>
</protein>
<dbReference type="Proteomes" id="UP000321523">
    <property type="component" value="Unassembled WGS sequence"/>
</dbReference>
<sequence>MTRKLSDFPLYPLLLAAYFPLYLMSADLGMTNLVDVVRPLAVCVVLALAATWALGRVLRDVHRAALWVAMAFIVIFDFRLLQQMIDGALSFWIKELPGIYALAAMVVVALLIGWRARPGANVTRIANVIVAVMVAFPAVSLAQRALVVNTAVAGGQQSAGQTDAAFDAVKDGGERPDIVHIVLDGYSRGDVLARYYGFDNSAFLDGLKGMGFAVADRATSPFSQTLQSMTSIFTASDLDGVGGDRTGAELRDALRDRLKHNPVMGTLDRLGYQTAALDIRYDPVRMDQLDRLLDRHPLSNFEVTGLRQTVFYPIALKLGLREASVPPETFTKPYERELTGPYFLYMHMLTPHPPFDITRNGEVLPPEGGFWSMNDGSHYTKHQPEREESYRRGYVEKLVYTNDGILSLVRRVIGEAKRPTIVIVHGDHGGGKHFDHDSAEQSCMGERFAPLLAVYSSDGRLQQALPPDINLTNLYRVVFNTYFGTDMPMLPSRSVFIGWKRPEQRRVITPEEIARSCGGS</sequence>
<dbReference type="OrthoDB" id="681113at2"/>
<dbReference type="Pfam" id="PF00884">
    <property type="entry name" value="Sulfatase"/>
    <property type="match status" value="1"/>
</dbReference>
<feature type="transmembrane region" description="Helical" evidence="1">
    <location>
        <begin position="12"/>
        <end position="30"/>
    </location>
</feature>
<keyword evidence="1" id="KW-1133">Transmembrane helix</keyword>
<accession>A0A512DYM2</accession>
<dbReference type="InterPro" id="IPR017850">
    <property type="entry name" value="Alkaline_phosphatase_core_sf"/>
</dbReference>
<evidence type="ECO:0000259" key="2">
    <source>
        <dbReference type="Pfam" id="PF00884"/>
    </source>
</evidence>
<dbReference type="InterPro" id="IPR000917">
    <property type="entry name" value="Sulfatase_N"/>
</dbReference>
<keyword evidence="1" id="KW-0812">Transmembrane</keyword>
<dbReference type="RefSeq" id="WP_044432796.1">
    <property type="nucleotide sequence ID" value="NZ_BJYZ01000029.1"/>
</dbReference>
<feature type="transmembrane region" description="Helical" evidence="1">
    <location>
        <begin position="36"/>
        <end position="54"/>
    </location>
</feature>
<comment type="caution">
    <text evidence="3">The sequence shown here is derived from an EMBL/GenBank/DDBJ whole genome shotgun (WGS) entry which is preliminary data.</text>
</comment>
<keyword evidence="1" id="KW-0472">Membrane</keyword>
<gene>
    <name evidence="3" type="ORF">SAE02_57290</name>
</gene>
<name>A0A512DYM2_9PROT</name>
<organism evidence="3 4">
    <name type="scientific">Skermanella aerolata</name>
    <dbReference type="NCBI Taxonomy" id="393310"/>
    <lineage>
        <taxon>Bacteria</taxon>
        <taxon>Pseudomonadati</taxon>
        <taxon>Pseudomonadota</taxon>
        <taxon>Alphaproteobacteria</taxon>
        <taxon>Rhodospirillales</taxon>
        <taxon>Azospirillaceae</taxon>
        <taxon>Skermanella</taxon>
    </lineage>
</organism>
<feature type="domain" description="Sulfatase N-terminal" evidence="2">
    <location>
        <begin position="176"/>
        <end position="462"/>
    </location>
</feature>
<feature type="transmembrane region" description="Helical" evidence="1">
    <location>
        <begin position="97"/>
        <end position="114"/>
    </location>
</feature>
<evidence type="ECO:0000256" key="1">
    <source>
        <dbReference type="SAM" id="Phobius"/>
    </source>
</evidence>
<feature type="transmembrane region" description="Helical" evidence="1">
    <location>
        <begin position="126"/>
        <end position="146"/>
    </location>
</feature>